<dbReference type="GO" id="GO:0005737">
    <property type="term" value="C:cytoplasm"/>
    <property type="evidence" value="ECO:0007669"/>
    <property type="project" value="UniProtKB-SubCell"/>
</dbReference>
<dbReference type="Gene3D" id="1.20.1410.10">
    <property type="entry name" value="I/LWEQ domain"/>
    <property type="match status" value="1"/>
</dbReference>
<dbReference type="InterPro" id="IPR049317">
    <property type="entry name" value="GCIP-like_N"/>
</dbReference>
<dbReference type="Proteomes" id="UP000001396">
    <property type="component" value="Unassembled WGS sequence"/>
</dbReference>
<name>D3BGZ0_HETP5</name>
<dbReference type="OMA" id="LAWKCCE"/>
<dbReference type="GO" id="GO:0005634">
    <property type="term" value="C:nucleus"/>
    <property type="evidence" value="ECO:0007669"/>
    <property type="project" value="UniProtKB-SubCell"/>
</dbReference>
<comment type="subcellular location">
    <subcellularLocation>
        <location evidence="2">Cytoplasm</location>
    </subcellularLocation>
    <subcellularLocation>
        <location evidence="1">Nucleus</location>
    </subcellularLocation>
</comment>
<feature type="domain" description="Cyclin-D1-binding protein 1-like C-terminal" evidence="9">
    <location>
        <begin position="251"/>
        <end position="375"/>
    </location>
</feature>
<dbReference type="PANTHER" id="PTHR15492:SF1">
    <property type="entry name" value="CYCLIN-D1-BINDING PROTEIN 1"/>
    <property type="match status" value="1"/>
</dbReference>
<evidence type="ECO:0000256" key="2">
    <source>
        <dbReference type="ARBA" id="ARBA00004496"/>
    </source>
</evidence>
<feature type="compositionally biased region" description="Acidic residues" evidence="7">
    <location>
        <begin position="224"/>
        <end position="256"/>
    </location>
</feature>
<evidence type="ECO:0000313" key="10">
    <source>
        <dbReference type="EMBL" id="EFA79374.1"/>
    </source>
</evidence>
<feature type="domain" description="Cyclin-D1-binding protein 1-like N-terminal" evidence="8">
    <location>
        <begin position="44"/>
        <end position="183"/>
    </location>
</feature>
<gene>
    <name evidence="10" type="ORF">PPL_07792</name>
</gene>
<dbReference type="InterPro" id="IPR026907">
    <property type="entry name" value="GCIP-like"/>
</dbReference>
<comment type="caution">
    <text evidence="10">The sequence shown here is derived from an EMBL/GenBank/DDBJ whole genome shotgun (WGS) entry which is preliminary data.</text>
</comment>
<protein>
    <submittedName>
        <fullName evidence="10">Uncharacterized protein</fullName>
    </submittedName>
</protein>
<proteinExistence type="inferred from homology"/>
<keyword evidence="11" id="KW-1185">Reference proteome</keyword>
<comment type="similarity">
    <text evidence="3">Belongs to the CCNDBP1 family.</text>
</comment>
<dbReference type="InParanoid" id="D3BGZ0"/>
<dbReference type="InterPro" id="IPR049318">
    <property type="entry name" value="GCIP_C"/>
</dbReference>
<reference evidence="10 11" key="1">
    <citation type="journal article" date="2011" name="Genome Res.">
        <title>Phylogeny-wide analysis of social amoeba genomes highlights ancient origins for complex intercellular communication.</title>
        <authorList>
            <person name="Heidel A.J."/>
            <person name="Lawal H.M."/>
            <person name="Felder M."/>
            <person name="Schilde C."/>
            <person name="Helps N.R."/>
            <person name="Tunggal B."/>
            <person name="Rivero F."/>
            <person name="John U."/>
            <person name="Schleicher M."/>
            <person name="Eichinger L."/>
            <person name="Platzer M."/>
            <person name="Noegel A.A."/>
            <person name="Schaap P."/>
            <person name="Gloeckner G."/>
        </authorList>
    </citation>
    <scope>NUCLEOTIDE SEQUENCE [LARGE SCALE GENOMIC DNA]</scope>
    <source>
        <strain evidence="11">ATCC 26659 / Pp 5 / PN500</strain>
    </source>
</reference>
<evidence type="ECO:0000256" key="5">
    <source>
        <dbReference type="ARBA" id="ARBA00023242"/>
    </source>
</evidence>
<evidence type="ECO:0000256" key="3">
    <source>
        <dbReference type="ARBA" id="ARBA00008940"/>
    </source>
</evidence>
<evidence type="ECO:0000256" key="4">
    <source>
        <dbReference type="ARBA" id="ARBA00022490"/>
    </source>
</evidence>
<dbReference type="FunCoup" id="D3BGZ0">
    <property type="interactions" value="14"/>
</dbReference>
<sequence length="404" mass="46881">MENNEEEIILPAYQVVLSKIDTVMQTLDCKTSDPEFKRPTRGNIVKSAKTLSHEITKISLLLQDCRAKPEFFSNIEECLDNLFSIYQGLCGYSGASLFRQIQIYFKRVYKSLYDTLYTFMENEKRIGEDEENTVPKERIGIAWKSCELLEKIPLRNSSAICVRMEELLTMINDAYDEVDEVNDGIENYKKRMSEPANPDDEEAEEKSTEKGGKEDKKTNKQVEKDDEDEEDEDEDDEDEDELEFVDDGEDDEEEDDDFFIEDQAFTGSSSMRMLNDEEMNAIATIWELAEKCVEYVDEFETYVKDREPTKPEDLDDLSSDLKPEQLAVYEDLVLQFDELSKTVDDVVSGIYPPQNAYFISGQIEYLQSKLNKMAKTFKDNNIEFRNYAHQEVIDKLLTATKIEK</sequence>
<dbReference type="EMBL" id="ADBJ01000035">
    <property type="protein sequence ID" value="EFA79374.1"/>
    <property type="molecule type" value="Genomic_DNA"/>
</dbReference>
<keyword evidence="6" id="KW-0131">Cell cycle</keyword>
<evidence type="ECO:0000256" key="1">
    <source>
        <dbReference type="ARBA" id="ARBA00004123"/>
    </source>
</evidence>
<keyword evidence="5" id="KW-0539">Nucleus</keyword>
<dbReference type="STRING" id="670386.D3BGZ0"/>
<dbReference type="Pfam" id="PF13324">
    <property type="entry name" value="GCIP_N"/>
    <property type="match status" value="1"/>
</dbReference>
<evidence type="ECO:0000259" key="9">
    <source>
        <dbReference type="Pfam" id="PF20936"/>
    </source>
</evidence>
<feature type="region of interest" description="Disordered" evidence="7">
    <location>
        <begin position="190"/>
        <end position="256"/>
    </location>
</feature>
<dbReference type="Pfam" id="PF20936">
    <property type="entry name" value="GCIP_C"/>
    <property type="match status" value="1"/>
</dbReference>
<evidence type="ECO:0000259" key="8">
    <source>
        <dbReference type="Pfam" id="PF13324"/>
    </source>
</evidence>
<evidence type="ECO:0000256" key="7">
    <source>
        <dbReference type="SAM" id="MobiDB-lite"/>
    </source>
</evidence>
<dbReference type="AlphaFoldDB" id="D3BGZ0"/>
<evidence type="ECO:0000313" key="11">
    <source>
        <dbReference type="Proteomes" id="UP000001396"/>
    </source>
</evidence>
<evidence type="ECO:0000256" key="6">
    <source>
        <dbReference type="ARBA" id="ARBA00023306"/>
    </source>
</evidence>
<feature type="compositionally biased region" description="Basic and acidic residues" evidence="7">
    <location>
        <begin position="205"/>
        <end position="223"/>
    </location>
</feature>
<dbReference type="RefSeq" id="XP_020431495.1">
    <property type="nucleotide sequence ID" value="XM_020578626.1"/>
</dbReference>
<keyword evidence="4" id="KW-0963">Cytoplasm</keyword>
<dbReference type="GeneID" id="31363273"/>
<accession>D3BGZ0</accession>
<organism evidence="10 11">
    <name type="scientific">Heterostelium pallidum (strain ATCC 26659 / Pp 5 / PN500)</name>
    <name type="common">Cellular slime mold</name>
    <name type="synonym">Polysphondylium pallidum</name>
    <dbReference type="NCBI Taxonomy" id="670386"/>
    <lineage>
        <taxon>Eukaryota</taxon>
        <taxon>Amoebozoa</taxon>
        <taxon>Evosea</taxon>
        <taxon>Eumycetozoa</taxon>
        <taxon>Dictyostelia</taxon>
        <taxon>Acytosteliales</taxon>
        <taxon>Acytosteliaceae</taxon>
        <taxon>Heterostelium</taxon>
    </lineage>
</organism>
<dbReference type="PANTHER" id="PTHR15492">
    <property type="entry name" value="CYCLIN D1-BINDING PROTEIN 1"/>
    <property type="match status" value="1"/>
</dbReference>